<protein>
    <submittedName>
        <fullName evidence="1">Uncharacterized protein</fullName>
    </submittedName>
</protein>
<evidence type="ECO:0000313" key="1">
    <source>
        <dbReference type="EMBL" id="KAK2138850.1"/>
    </source>
</evidence>
<organism evidence="1 2">
    <name type="scientific">Paralvinella palmiformis</name>
    <dbReference type="NCBI Taxonomy" id="53620"/>
    <lineage>
        <taxon>Eukaryota</taxon>
        <taxon>Metazoa</taxon>
        <taxon>Spiralia</taxon>
        <taxon>Lophotrochozoa</taxon>
        <taxon>Annelida</taxon>
        <taxon>Polychaeta</taxon>
        <taxon>Sedentaria</taxon>
        <taxon>Canalipalpata</taxon>
        <taxon>Terebellida</taxon>
        <taxon>Terebelliformia</taxon>
        <taxon>Alvinellidae</taxon>
        <taxon>Paralvinella</taxon>
    </lineage>
</organism>
<evidence type="ECO:0000313" key="2">
    <source>
        <dbReference type="Proteomes" id="UP001208570"/>
    </source>
</evidence>
<name>A0AAD9MLR9_9ANNE</name>
<feature type="non-terminal residue" evidence="1">
    <location>
        <position position="1"/>
    </location>
</feature>
<proteinExistence type="predicted"/>
<comment type="caution">
    <text evidence="1">The sequence shown here is derived from an EMBL/GenBank/DDBJ whole genome shotgun (WGS) entry which is preliminary data.</text>
</comment>
<dbReference type="EMBL" id="JAODUP010002308">
    <property type="protein sequence ID" value="KAK2138850.1"/>
    <property type="molecule type" value="Genomic_DNA"/>
</dbReference>
<keyword evidence="2" id="KW-1185">Reference proteome</keyword>
<reference evidence="1" key="1">
    <citation type="journal article" date="2023" name="Mol. Biol. Evol.">
        <title>Third-Generation Sequencing Reveals the Adaptive Role of the Epigenome in Three Deep-Sea Polychaetes.</title>
        <authorList>
            <person name="Perez M."/>
            <person name="Aroh O."/>
            <person name="Sun Y."/>
            <person name="Lan Y."/>
            <person name="Juniper S.K."/>
            <person name="Young C.R."/>
            <person name="Angers B."/>
            <person name="Qian P.Y."/>
        </authorList>
    </citation>
    <scope>NUCLEOTIDE SEQUENCE</scope>
    <source>
        <strain evidence="1">P08H-3</strain>
    </source>
</reference>
<accession>A0AAD9MLR9</accession>
<sequence>DCTAYRHSSELRRQVHANVLELPSVSTPDAVTLVTHLTSDRYGVLLDVMKHWDAFELVHERRFDLTKFPQHKEEALIMWRDGEIEPFQ</sequence>
<dbReference type="AlphaFoldDB" id="A0AAD9MLR9"/>
<dbReference type="Proteomes" id="UP001208570">
    <property type="component" value="Unassembled WGS sequence"/>
</dbReference>
<gene>
    <name evidence="1" type="ORF">LSH36_2315g00001</name>
</gene>